<proteinExistence type="predicted"/>
<name>A0ABQ8CYP6_BRANA</name>
<feature type="region of interest" description="Disordered" evidence="1">
    <location>
        <begin position="1"/>
        <end position="45"/>
    </location>
</feature>
<evidence type="ECO:0000313" key="2">
    <source>
        <dbReference type="EMBL" id="KAH0922214.1"/>
    </source>
</evidence>
<comment type="caution">
    <text evidence="2">The sequence shown here is derived from an EMBL/GenBank/DDBJ whole genome shotgun (WGS) entry which is preliminary data.</text>
</comment>
<sequence>MATATLTNDGESDNSSDDKDQNFATKTTYLSQGQEGAPVENPDSSKDFQALLGVVGSLSKGVVDPHSQPKEESEGRRGIISGDGVTSIQISEKIFDEAKLFWKSFVVVNRIWSSPKAGIKNDVQFIEKNTVLLHIENSQMRAPVLHRNISRRWGHKGQDCVSKEIKIMHKSIEVEKTVIFVLVPQEVGKTGIVEGNAIEDLIQDLEALTPQAMMQGPMSSSGDMTISLGDHKLIISSTKEVQAYKGFSNQCLWKLGNDSWQEVESRYMIESVEREGVMVSPSRYSPLLGIEEDDEEVSEEVEKEIEEGEIQESKAEGKKIQRPQTPHRGKRSANGYAQKGSRGAALRSKGLMLAGRQGPTKKASCRKICVALTCNASTEVYEHGYKKKSLILDDLVLMGYKCGDYEVAHESSGYYMCYTNSKHRRAIYLFCAVGATNETRKPFRSITWLIIRIFSRLTKKSENPRKQFTTLAQLYLVSTRSYNNSNIPFAL</sequence>
<gene>
    <name evidence="2" type="ORF">HID58_022232</name>
</gene>
<accession>A0ABQ8CYP6</accession>
<evidence type="ECO:0000313" key="3">
    <source>
        <dbReference type="Proteomes" id="UP000824890"/>
    </source>
</evidence>
<feature type="compositionally biased region" description="Basic and acidic residues" evidence="1">
    <location>
        <begin position="67"/>
        <end position="77"/>
    </location>
</feature>
<evidence type="ECO:0000256" key="1">
    <source>
        <dbReference type="SAM" id="MobiDB-lite"/>
    </source>
</evidence>
<dbReference type="Proteomes" id="UP000824890">
    <property type="component" value="Unassembled WGS sequence"/>
</dbReference>
<feature type="compositionally biased region" description="Polar residues" evidence="1">
    <location>
        <begin position="22"/>
        <end position="34"/>
    </location>
</feature>
<feature type="region of interest" description="Disordered" evidence="1">
    <location>
        <begin position="306"/>
        <end position="344"/>
    </location>
</feature>
<reference evidence="2 3" key="1">
    <citation type="submission" date="2021-05" db="EMBL/GenBank/DDBJ databases">
        <title>Genome Assembly of Synthetic Allotetraploid Brassica napus Reveals Homoeologous Exchanges between Subgenomes.</title>
        <authorList>
            <person name="Davis J.T."/>
        </authorList>
    </citation>
    <scope>NUCLEOTIDE SEQUENCE [LARGE SCALE GENOMIC DNA]</scope>
    <source>
        <strain evidence="3">cv. Da-Ae</strain>
        <tissue evidence="2">Seedling</tissue>
    </source>
</reference>
<organism evidence="2 3">
    <name type="scientific">Brassica napus</name>
    <name type="common">Rape</name>
    <dbReference type="NCBI Taxonomy" id="3708"/>
    <lineage>
        <taxon>Eukaryota</taxon>
        <taxon>Viridiplantae</taxon>
        <taxon>Streptophyta</taxon>
        <taxon>Embryophyta</taxon>
        <taxon>Tracheophyta</taxon>
        <taxon>Spermatophyta</taxon>
        <taxon>Magnoliopsida</taxon>
        <taxon>eudicotyledons</taxon>
        <taxon>Gunneridae</taxon>
        <taxon>Pentapetalae</taxon>
        <taxon>rosids</taxon>
        <taxon>malvids</taxon>
        <taxon>Brassicales</taxon>
        <taxon>Brassicaceae</taxon>
        <taxon>Brassiceae</taxon>
        <taxon>Brassica</taxon>
    </lineage>
</organism>
<protein>
    <submittedName>
        <fullName evidence="2">Uncharacterized protein</fullName>
    </submittedName>
</protein>
<keyword evidence="3" id="KW-1185">Reference proteome</keyword>
<feature type="region of interest" description="Disordered" evidence="1">
    <location>
        <begin position="60"/>
        <end position="80"/>
    </location>
</feature>
<dbReference type="EMBL" id="JAGKQM010000006">
    <property type="protein sequence ID" value="KAH0922214.1"/>
    <property type="molecule type" value="Genomic_DNA"/>
</dbReference>